<organism evidence="3 4">
    <name type="scientific">Burkholderia cepacia</name>
    <name type="common">Pseudomonas cepacia</name>
    <dbReference type="NCBI Taxonomy" id="292"/>
    <lineage>
        <taxon>Bacteria</taxon>
        <taxon>Pseudomonadati</taxon>
        <taxon>Pseudomonadota</taxon>
        <taxon>Betaproteobacteria</taxon>
        <taxon>Burkholderiales</taxon>
        <taxon>Burkholderiaceae</taxon>
        <taxon>Burkholderia</taxon>
        <taxon>Burkholderia cepacia complex</taxon>
    </lineage>
</organism>
<reference evidence="3 4" key="1">
    <citation type="submission" date="2019-03" db="EMBL/GenBank/DDBJ databases">
        <title>Burkholderia cepacia outbreak.</title>
        <authorList>
            <person name="Farzana R."/>
            <person name="Walsh T.R."/>
        </authorList>
    </citation>
    <scope>NUCLEOTIDE SEQUENCE [LARGE SCALE GENOMIC DNA]</scope>
    <source>
        <strain evidence="4">d13</strain>
    </source>
</reference>
<feature type="coiled-coil region" evidence="1">
    <location>
        <begin position="39"/>
        <end position="73"/>
    </location>
</feature>
<accession>A0AAX2RQN3</accession>
<dbReference type="RefSeq" id="WP_134256309.1">
    <property type="nucleotide sequence ID" value="NZ_SNSG01000013.1"/>
</dbReference>
<evidence type="ECO:0000256" key="1">
    <source>
        <dbReference type="SAM" id="Coils"/>
    </source>
</evidence>
<feature type="compositionally biased region" description="Basic and acidic residues" evidence="2">
    <location>
        <begin position="127"/>
        <end position="136"/>
    </location>
</feature>
<evidence type="ECO:0000313" key="4">
    <source>
        <dbReference type="Proteomes" id="UP000298234"/>
    </source>
</evidence>
<protein>
    <submittedName>
        <fullName evidence="3">Uncharacterized protein</fullName>
    </submittedName>
</protein>
<evidence type="ECO:0000256" key="2">
    <source>
        <dbReference type="SAM" id="MobiDB-lite"/>
    </source>
</evidence>
<dbReference type="EMBL" id="SNSQ01000016">
    <property type="protein sequence ID" value="TEU47577.1"/>
    <property type="molecule type" value="Genomic_DNA"/>
</dbReference>
<comment type="caution">
    <text evidence="3">The sequence shown here is derived from an EMBL/GenBank/DDBJ whole genome shotgun (WGS) entry which is preliminary data.</text>
</comment>
<dbReference type="AlphaFoldDB" id="A0AAX2RQN3"/>
<gene>
    <name evidence="3" type="ORF">E3D37_16360</name>
</gene>
<evidence type="ECO:0000313" key="3">
    <source>
        <dbReference type="EMBL" id="TEU47577.1"/>
    </source>
</evidence>
<proteinExistence type="predicted"/>
<sequence length="136" mass="15471">MGTMDRSTLFGIANPGYGAGYGTGRDEVMAELGPVVADLENAQRLLRQAELEKSELERKAALFQRRVTWLKQEWIGTMAVAREMREALHEMAKNSPDPKVRENADYWSREEVTSRRNRIAAETSPEDAERMLKTPM</sequence>
<keyword evidence="1" id="KW-0175">Coiled coil</keyword>
<dbReference type="Proteomes" id="UP000298234">
    <property type="component" value="Unassembled WGS sequence"/>
</dbReference>
<name>A0AAX2RQN3_BURCE</name>
<feature type="region of interest" description="Disordered" evidence="2">
    <location>
        <begin position="116"/>
        <end position="136"/>
    </location>
</feature>